<proteinExistence type="predicted"/>
<organism evidence="1 2">
    <name type="scientific">Stephanodiscus triporus</name>
    <dbReference type="NCBI Taxonomy" id="2934178"/>
    <lineage>
        <taxon>Eukaryota</taxon>
        <taxon>Sar</taxon>
        <taxon>Stramenopiles</taxon>
        <taxon>Ochrophyta</taxon>
        <taxon>Bacillariophyta</taxon>
        <taxon>Coscinodiscophyceae</taxon>
        <taxon>Thalassiosirophycidae</taxon>
        <taxon>Stephanodiscales</taxon>
        <taxon>Stephanodiscaceae</taxon>
        <taxon>Stephanodiscus</taxon>
    </lineage>
</organism>
<evidence type="ECO:0000313" key="1">
    <source>
        <dbReference type="EMBL" id="KAL3802556.1"/>
    </source>
</evidence>
<reference evidence="1 2" key="1">
    <citation type="submission" date="2024-10" db="EMBL/GenBank/DDBJ databases">
        <title>Updated reference genomes for cyclostephanoid diatoms.</title>
        <authorList>
            <person name="Roberts W.R."/>
            <person name="Alverson A.J."/>
        </authorList>
    </citation>
    <scope>NUCLEOTIDE SEQUENCE [LARGE SCALE GENOMIC DNA]</scope>
    <source>
        <strain evidence="1 2">AJA276-08</strain>
    </source>
</reference>
<dbReference type="Gene3D" id="3.40.50.720">
    <property type="entry name" value="NAD(P)-binding Rossmann-like Domain"/>
    <property type="match status" value="1"/>
</dbReference>
<dbReference type="Proteomes" id="UP001530315">
    <property type="component" value="Unassembled WGS sequence"/>
</dbReference>
<accession>A0ABD3QU82</accession>
<evidence type="ECO:0000313" key="2">
    <source>
        <dbReference type="Proteomes" id="UP001530315"/>
    </source>
</evidence>
<keyword evidence="2" id="KW-1185">Reference proteome</keyword>
<gene>
    <name evidence="1" type="ORF">ACHAW5_010949</name>
</gene>
<name>A0ABD3QU82_9STRA</name>
<comment type="caution">
    <text evidence="1">The sequence shown here is derived from an EMBL/GenBank/DDBJ whole genome shotgun (WGS) entry which is preliminary data.</text>
</comment>
<sequence length="322" mass="35293">MIVRHLLRTHPEVREVVAAVHYVGASTTRGYGRLSYEVGAEDGIGTVGPAWSGEDESNARFAYDPEIMSGYNLNKLRVVEVELLDPVQVRTMTEDVDSIIYCATDFEGNRPRAVSSLDVALLFRAVANPTKGRVEVEGVRNCLEGLVGGINERRYRDRSRTLSSGSSGAYVVANDEKSGNSRPGPTQFVLVSTSPDAYGNFETPFGEFNGLKRLGEITAMEEFPSISRTVLQMGKFDDNFVAEGQELRYSIAEEDTVVVDGVVNAVRRVGGGVVGGNFVNDGMQKRINRRDAARAAVEALLDEDIEGKKVQVYTTVRKTDVW</sequence>
<protein>
    <submittedName>
        <fullName evidence="1">Uncharacterized protein</fullName>
    </submittedName>
</protein>
<dbReference type="EMBL" id="JALLAZ020000144">
    <property type="protein sequence ID" value="KAL3802556.1"/>
    <property type="molecule type" value="Genomic_DNA"/>
</dbReference>
<dbReference type="AlphaFoldDB" id="A0ABD3QU82"/>